<dbReference type="GO" id="GO:0005524">
    <property type="term" value="F:ATP binding"/>
    <property type="evidence" value="ECO:0007669"/>
    <property type="project" value="UniProtKB-KW"/>
</dbReference>
<comment type="similarity">
    <text evidence="6">Belongs to the NnrD/CARKD family.</text>
</comment>
<dbReference type="GO" id="GO:0046496">
    <property type="term" value="P:nicotinamide nucleotide metabolic process"/>
    <property type="evidence" value="ECO:0007669"/>
    <property type="project" value="UniProtKB-UniRule"/>
</dbReference>
<name>A0A0J8GIE5_9LIST</name>
<sequence>MANKIQLKKGCDEMKKITPKAVCSFIPKREDEGYKNQYGKVLIIAGNEMYGGAAILAAEGSVYSGAGLTTLASHHVNRTSLHSRLPECMFIDYANRNQLKTLFASFDTILIGPGLGLDEEAHSLLELTLQNVAQHQNLIIDGDGITLYAKGDLQKPSCHLYFTPHAGEFERLKKLAPDYASMEEIQRTLDATIVLKGHRTKVITNADSWQNIYGSPAMATGGMGDMLAGIIAGLMKQTTNPLHGVLAGVFFHSYIGDILAKKKFIVLPTEISAALPTYLKIFSEMQED</sequence>
<evidence type="ECO:0000256" key="1">
    <source>
        <dbReference type="ARBA" id="ARBA00022741"/>
    </source>
</evidence>
<comment type="catalytic activity">
    <reaction evidence="6">
        <text>(6S)-NADHX + ADP = AMP + phosphate + NADH + H(+)</text>
        <dbReference type="Rhea" id="RHEA:32223"/>
        <dbReference type="ChEBI" id="CHEBI:15378"/>
        <dbReference type="ChEBI" id="CHEBI:43474"/>
        <dbReference type="ChEBI" id="CHEBI:57945"/>
        <dbReference type="ChEBI" id="CHEBI:64074"/>
        <dbReference type="ChEBI" id="CHEBI:456215"/>
        <dbReference type="ChEBI" id="CHEBI:456216"/>
        <dbReference type="EC" id="4.2.1.136"/>
    </reaction>
</comment>
<proteinExistence type="inferred from homology"/>
<comment type="function">
    <text evidence="6">Catalyzes the dehydration of the S-form of NAD(P)HX at the expense of ADP, which is converted to AMP. Together with NAD(P)HX epimerase, which catalyzes the epimerization of the S- and R-forms, the enzyme allows the repair of both epimers of NAD(P)HX, a damaged form of NAD(P)H that is a result of enzymatic or heat-dependent hydration.</text>
</comment>
<evidence type="ECO:0000259" key="7">
    <source>
        <dbReference type="PROSITE" id="PS51383"/>
    </source>
</evidence>
<reference evidence="8 9" key="1">
    <citation type="journal article" date="2015" name="Genome Biol. Evol.">
        <title>Comparative Genomics of Listeria Sensu Lato: Genus-Wide Differences in Evolutionary Dynamics and the Progressive Gain of Complex, Potentially Pathogenicity-Related Traits through Lateral Gene Transfer.</title>
        <authorList>
            <person name="Chiara M."/>
            <person name="Caruso M."/>
            <person name="D'Erchia A.M."/>
            <person name="Manzari C."/>
            <person name="Fraccalvieri R."/>
            <person name="Goffredo E."/>
            <person name="Latorre L."/>
            <person name="Miccolupo A."/>
            <person name="Padalino I."/>
            <person name="Santagada G."/>
            <person name="Chiocco D."/>
            <person name="Pesole G."/>
            <person name="Horner D.S."/>
            <person name="Parisi A."/>
        </authorList>
    </citation>
    <scope>NUCLEOTIDE SEQUENCE [LARGE SCALE GENOMIC DNA]</scope>
    <source>
        <strain evidence="8 9">1991</strain>
    </source>
</reference>
<dbReference type="Proteomes" id="UP000052258">
    <property type="component" value="Unassembled WGS sequence"/>
</dbReference>
<organism evidence="8 9">
    <name type="scientific">Listeria fleischmannii 1991</name>
    <dbReference type="NCBI Taxonomy" id="1430899"/>
    <lineage>
        <taxon>Bacteria</taxon>
        <taxon>Bacillati</taxon>
        <taxon>Bacillota</taxon>
        <taxon>Bacilli</taxon>
        <taxon>Bacillales</taxon>
        <taxon>Listeriaceae</taxon>
        <taxon>Listeria</taxon>
    </lineage>
</organism>
<evidence type="ECO:0000313" key="8">
    <source>
        <dbReference type="EMBL" id="KMT60769.1"/>
    </source>
</evidence>
<keyword evidence="3 6" id="KW-0521">NADP</keyword>
<evidence type="ECO:0000256" key="3">
    <source>
        <dbReference type="ARBA" id="ARBA00022857"/>
    </source>
</evidence>
<dbReference type="GO" id="GO:0110051">
    <property type="term" value="P:metabolite repair"/>
    <property type="evidence" value="ECO:0007669"/>
    <property type="project" value="TreeGrafter"/>
</dbReference>
<keyword evidence="5 6" id="KW-0456">Lyase</keyword>
<dbReference type="AlphaFoldDB" id="A0A0J8GIE5"/>
<keyword evidence="9" id="KW-1185">Reference proteome</keyword>
<evidence type="ECO:0000256" key="4">
    <source>
        <dbReference type="ARBA" id="ARBA00023027"/>
    </source>
</evidence>
<dbReference type="InterPro" id="IPR029056">
    <property type="entry name" value="Ribokinase-like"/>
</dbReference>
<evidence type="ECO:0000256" key="2">
    <source>
        <dbReference type="ARBA" id="ARBA00022840"/>
    </source>
</evidence>
<dbReference type="PATRIC" id="fig|1430899.3.peg.476"/>
<dbReference type="EC" id="4.2.1.136" evidence="6"/>
<dbReference type="PANTHER" id="PTHR12592">
    <property type="entry name" value="ATP-DEPENDENT (S)-NAD(P)H-HYDRATE DEHYDRATASE FAMILY MEMBER"/>
    <property type="match status" value="1"/>
</dbReference>
<feature type="binding site" evidence="6">
    <location>
        <position position="53"/>
    </location>
    <ligand>
        <name>(6S)-NADPHX</name>
        <dbReference type="ChEBI" id="CHEBI:64076"/>
    </ligand>
</feature>
<comment type="cofactor">
    <cofactor evidence="6">
        <name>Mg(2+)</name>
        <dbReference type="ChEBI" id="CHEBI:18420"/>
    </cofactor>
</comment>
<feature type="domain" description="YjeF C-terminal" evidence="7">
    <location>
        <begin position="18"/>
        <end position="282"/>
    </location>
</feature>
<evidence type="ECO:0000256" key="6">
    <source>
        <dbReference type="HAMAP-Rule" id="MF_01965"/>
    </source>
</evidence>
<feature type="binding site" evidence="6">
    <location>
        <position position="224"/>
    </location>
    <ligand>
        <name>AMP</name>
        <dbReference type="ChEBI" id="CHEBI:456215"/>
    </ligand>
</feature>
<evidence type="ECO:0000256" key="5">
    <source>
        <dbReference type="ARBA" id="ARBA00023239"/>
    </source>
</evidence>
<comment type="caution">
    <text evidence="8">The sequence shown here is derived from an EMBL/GenBank/DDBJ whole genome shotgun (WGS) entry which is preliminary data.</text>
</comment>
<dbReference type="Gene3D" id="3.40.1190.20">
    <property type="match status" value="1"/>
</dbReference>
<dbReference type="SUPFAM" id="SSF53613">
    <property type="entry name" value="Ribokinase-like"/>
    <property type="match status" value="1"/>
</dbReference>
<feature type="binding site" evidence="6">
    <location>
        <position position="165"/>
    </location>
    <ligand>
        <name>(6S)-NADPHX</name>
        <dbReference type="ChEBI" id="CHEBI:64076"/>
    </ligand>
</feature>
<keyword evidence="4 6" id="KW-0520">NAD</keyword>
<comment type="catalytic activity">
    <reaction evidence="6">
        <text>(6S)-NADPHX + ADP = AMP + phosphate + NADPH + H(+)</text>
        <dbReference type="Rhea" id="RHEA:32235"/>
        <dbReference type="ChEBI" id="CHEBI:15378"/>
        <dbReference type="ChEBI" id="CHEBI:43474"/>
        <dbReference type="ChEBI" id="CHEBI:57783"/>
        <dbReference type="ChEBI" id="CHEBI:64076"/>
        <dbReference type="ChEBI" id="CHEBI:456215"/>
        <dbReference type="ChEBI" id="CHEBI:456216"/>
        <dbReference type="EC" id="4.2.1.136"/>
    </reaction>
</comment>
<dbReference type="EMBL" id="AZHO01000006">
    <property type="protein sequence ID" value="KMT60769.1"/>
    <property type="molecule type" value="Genomic_DNA"/>
</dbReference>
<dbReference type="Pfam" id="PF01256">
    <property type="entry name" value="Carb_kinase"/>
    <property type="match status" value="1"/>
</dbReference>
<dbReference type="PANTHER" id="PTHR12592:SF0">
    <property type="entry name" value="ATP-DEPENDENT (S)-NAD(P)H-HYDRATE DEHYDRATASE"/>
    <property type="match status" value="1"/>
</dbReference>
<protein>
    <recommendedName>
        <fullName evidence="6">ADP-dependent (S)-NAD(P)H-hydrate dehydratase</fullName>
        <ecNumber evidence="6">4.2.1.136</ecNumber>
    </recommendedName>
    <alternativeName>
        <fullName evidence="6">ADP-dependent NAD(P)HX dehydratase</fullName>
    </alternativeName>
</protein>
<dbReference type="HAMAP" id="MF_01965">
    <property type="entry name" value="NADHX_dehydratase"/>
    <property type="match status" value="1"/>
</dbReference>
<dbReference type="PROSITE" id="PS51383">
    <property type="entry name" value="YJEF_C_3"/>
    <property type="match status" value="1"/>
</dbReference>
<dbReference type="NCBIfam" id="TIGR00196">
    <property type="entry name" value="yjeF_cterm"/>
    <property type="match status" value="1"/>
</dbReference>
<feature type="binding site" evidence="6">
    <location>
        <position position="114"/>
    </location>
    <ligand>
        <name>(6S)-NADPHX</name>
        <dbReference type="ChEBI" id="CHEBI:64076"/>
    </ligand>
</feature>
<dbReference type="InterPro" id="IPR000631">
    <property type="entry name" value="CARKD"/>
</dbReference>
<dbReference type="GO" id="GO:0052855">
    <property type="term" value="F:ADP-dependent NAD(P)H-hydrate dehydratase activity"/>
    <property type="evidence" value="ECO:0007669"/>
    <property type="project" value="UniProtKB-UniRule"/>
</dbReference>
<comment type="subunit">
    <text evidence="6">Homotetramer.</text>
</comment>
<feature type="binding site" evidence="6">
    <location>
        <position position="225"/>
    </location>
    <ligand>
        <name>(6S)-NADPHX</name>
        <dbReference type="ChEBI" id="CHEBI:64076"/>
    </ligand>
</feature>
<accession>A0A0J8GIE5</accession>
<evidence type="ECO:0000313" key="9">
    <source>
        <dbReference type="Proteomes" id="UP000052258"/>
    </source>
</evidence>
<gene>
    <name evidence="6" type="primary">nnrD</name>
    <name evidence="8" type="ORF">X560_0460</name>
</gene>
<keyword evidence="1 6" id="KW-0547">Nucleotide-binding</keyword>
<keyword evidence="2 6" id="KW-0067">ATP-binding</keyword>
<dbReference type="GO" id="GO:0052856">
    <property type="term" value="F:NAD(P)HX epimerase activity"/>
    <property type="evidence" value="ECO:0007669"/>
    <property type="project" value="TreeGrafter"/>
</dbReference>
<dbReference type="CDD" id="cd01171">
    <property type="entry name" value="YXKO-related"/>
    <property type="match status" value="1"/>
</dbReference>
<feature type="binding site" evidence="6">
    <location>
        <begin position="196"/>
        <end position="200"/>
    </location>
    <ligand>
        <name>AMP</name>
        <dbReference type="ChEBI" id="CHEBI:456215"/>
    </ligand>
</feature>